<dbReference type="InterPro" id="IPR000719">
    <property type="entry name" value="Prot_kinase_dom"/>
</dbReference>
<dbReference type="GO" id="GO:0003735">
    <property type="term" value="F:structural constituent of ribosome"/>
    <property type="evidence" value="ECO:0007669"/>
    <property type="project" value="InterPro"/>
</dbReference>
<feature type="binding site" evidence="9">
    <location>
        <position position="122"/>
    </location>
    <ligand>
        <name>ATP</name>
        <dbReference type="ChEBI" id="CHEBI:30616"/>
    </ligand>
</feature>
<keyword evidence="5 12" id="KW-0418">Kinase</keyword>
<dbReference type="InterPro" id="IPR011009">
    <property type="entry name" value="Kinase-like_dom_sf"/>
</dbReference>
<gene>
    <name evidence="12" type="ORF">HNY73_017357</name>
</gene>
<sequence>MGCSVGKLDSRKIKDSPIIDVNDVNIQTVLQLNSPDKKSHKSKRVSSRNSRNRRHKRSESSSRKKGDNRHKSPRPKSERPSKPTYDSKITAKYDIKAVIGKGSFSRVLRVEHLITKQPYALKTIDAPGGREAFEAELSVLRRLNHPNVIKLVEVFESDHKVYMVMELATGGSLLDRLETRGYLTDEDARDVMQMVLNGVKYLHALGITHRDLKPDNLLYYHPGKDSKIMITDFSFASTRKPSGNPYMHTVCGTPQYIAPEIVTRKPYTCAVDMWAVGIITYIVLCGSFPFDADQDAQIFKLILRGKLNMSDPIWSDVSEEAKSFVHQLLQTDPSMRLSASAALQHDWFTTTKLTYSPPKSSDRHKSDRRSLRSSRSVGSSRSGGSVQSLRVSGHRRVQVHHLEALSSDPEASFLFHWKKNVGKLCTIVDVVDQNRALVDGPCTGVERQAIKFKRLRLTKFRLKFPHSTSSRVVRKAWEEEKITEKWNETSTAKKIAARVKKSEMADFDRFRVYKAKQQMNRIIKSAYWKLKGKARKNPPKPRAKRFRGKKVAKKA</sequence>
<evidence type="ECO:0000256" key="5">
    <source>
        <dbReference type="ARBA" id="ARBA00022777"/>
    </source>
</evidence>
<dbReference type="AlphaFoldDB" id="A0A8T0EML1"/>
<feature type="compositionally biased region" description="Basic and acidic residues" evidence="10">
    <location>
        <begin position="360"/>
        <end position="370"/>
    </location>
</feature>
<protein>
    <recommendedName>
        <fullName evidence="7">Large ribosomal subunit protein eL14</fullName>
    </recommendedName>
    <alternativeName>
        <fullName evidence="8">60S ribosomal protein L14</fullName>
    </alternativeName>
</protein>
<dbReference type="InterPro" id="IPR008271">
    <property type="entry name" value="Ser/Thr_kinase_AS"/>
</dbReference>
<evidence type="ECO:0000313" key="12">
    <source>
        <dbReference type="EMBL" id="KAF8774848.1"/>
    </source>
</evidence>
<evidence type="ECO:0000256" key="2">
    <source>
        <dbReference type="ARBA" id="ARBA00022527"/>
    </source>
</evidence>
<dbReference type="Gene3D" id="2.30.30.30">
    <property type="match status" value="1"/>
</dbReference>
<evidence type="ECO:0000256" key="6">
    <source>
        <dbReference type="ARBA" id="ARBA00022840"/>
    </source>
</evidence>
<evidence type="ECO:0000259" key="11">
    <source>
        <dbReference type="PROSITE" id="PS50011"/>
    </source>
</evidence>
<feature type="domain" description="Protein kinase" evidence="11">
    <location>
        <begin position="93"/>
        <end position="348"/>
    </location>
</feature>
<dbReference type="Pfam" id="PF01929">
    <property type="entry name" value="Ribosomal_L14e"/>
    <property type="match status" value="1"/>
</dbReference>
<dbReference type="FunFam" id="1.10.510.10:FF:000571">
    <property type="entry name" value="Maternal embryonic leucine zipper kinase"/>
    <property type="match status" value="1"/>
</dbReference>
<feature type="compositionally biased region" description="Basic residues" evidence="10">
    <location>
        <begin position="38"/>
        <end position="57"/>
    </location>
</feature>
<name>A0A8T0EML1_ARGBR</name>
<dbReference type="GO" id="GO:0005524">
    <property type="term" value="F:ATP binding"/>
    <property type="evidence" value="ECO:0007669"/>
    <property type="project" value="UniProtKB-UniRule"/>
</dbReference>
<keyword evidence="13" id="KW-1185">Reference proteome</keyword>
<dbReference type="EMBL" id="JABXBU010002227">
    <property type="protein sequence ID" value="KAF8774848.1"/>
    <property type="molecule type" value="Genomic_DNA"/>
</dbReference>
<dbReference type="SMART" id="SM00220">
    <property type="entry name" value="S_TKc"/>
    <property type="match status" value="1"/>
</dbReference>
<dbReference type="Proteomes" id="UP000807504">
    <property type="component" value="Unassembled WGS sequence"/>
</dbReference>
<keyword evidence="4 9" id="KW-0547">Nucleotide-binding</keyword>
<evidence type="ECO:0000256" key="3">
    <source>
        <dbReference type="ARBA" id="ARBA00022679"/>
    </source>
</evidence>
<dbReference type="InterPro" id="IPR017441">
    <property type="entry name" value="Protein_kinase_ATP_BS"/>
</dbReference>
<evidence type="ECO:0000313" key="13">
    <source>
        <dbReference type="Proteomes" id="UP000807504"/>
    </source>
</evidence>
<dbReference type="InterPro" id="IPR002784">
    <property type="entry name" value="Ribosomal_eL14_dom"/>
</dbReference>
<evidence type="ECO:0000256" key="10">
    <source>
        <dbReference type="SAM" id="MobiDB-lite"/>
    </source>
</evidence>
<evidence type="ECO:0000256" key="1">
    <source>
        <dbReference type="ARBA" id="ARBA00006592"/>
    </source>
</evidence>
<feature type="region of interest" description="Disordered" evidence="10">
    <location>
        <begin position="356"/>
        <end position="392"/>
    </location>
</feature>
<dbReference type="Gene3D" id="1.10.510.10">
    <property type="entry name" value="Transferase(Phosphotransferase) domain 1"/>
    <property type="match status" value="1"/>
</dbReference>
<feature type="region of interest" description="Disordered" evidence="10">
    <location>
        <begin position="531"/>
        <end position="555"/>
    </location>
</feature>
<dbReference type="InterPro" id="IPR008991">
    <property type="entry name" value="Translation_prot_SH3-like_sf"/>
</dbReference>
<dbReference type="SUPFAM" id="SSF50104">
    <property type="entry name" value="Translation proteins SH3-like domain"/>
    <property type="match status" value="1"/>
</dbReference>
<dbReference type="GO" id="GO:0006412">
    <property type="term" value="P:translation"/>
    <property type="evidence" value="ECO:0007669"/>
    <property type="project" value="InterPro"/>
</dbReference>
<dbReference type="GO" id="GO:0004674">
    <property type="term" value="F:protein serine/threonine kinase activity"/>
    <property type="evidence" value="ECO:0007669"/>
    <property type="project" value="UniProtKB-KW"/>
</dbReference>
<dbReference type="PROSITE" id="PS00107">
    <property type="entry name" value="PROTEIN_KINASE_ATP"/>
    <property type="match status" value="1"/>
</dbReference>
<dbReference type="PROSITE" id="PS50011">
    <property type="entry name" value="PROTEIN_KINASE_DOM"/>
    <property type="match status" value="1"/>
</dbReference>
<keyword evidence="2" id="KW-0723">Serine/threonine-protein kinase</keyword>
<comment type="similarity">
    <text evidence="1">Belongs to the eukaryotic ribosomal protein eL14 family.</text>
</comment>
<dbReference type="PROSITE" id="PS00108">
    <property type="entry name" value="PROTEIN_KINASE_ST"/>
    <property type="match status" value="1"/>
</dbReference>
<keyword evidence="6 9" id="KW-0067">ATP-binding</keyword>
<dbReference type="InterPro" id="IPR014722">
    <property type="entry name" value="Rib_uL2_dom2"/>
</dbReference>
<accession>A0A8T0EML1</accession>
<dbReference type="CDD" id="cd23702">
    <property type="entry name" value="eL14"/>
    <property type="match status" value="1"/>
</dbReference>
<reference evidence="12" key="1">
    <citation type="journal article" date="2020" name="bioRxiv">
        <title>Chromosome-level reference genome of the European wasp spider Argiope bruennichi: a resource for studies on range expansion and evolutionary adaptation.</title>
        <authorList>
            <person name="Sheffer M.M."/>
            <person name="Hoppe A."/>
            <person name="Krehenwinkel H."/>
            <person name="Uhl G."/>
            <person name="Kuss A.W."/>
            <person name="Jensen L."/>
            <person name="Jensen C."/>
            <person name="Gillespie R.G."/>
            <person name="Hoff K.J."/>
            <person name="Prost S."/>
        </authorList>
    </citation>
    <scope>NUCLEOTIDE SEQUENCE</scope>
</reference>
<evidence type="ECO:0000256" key="4">
    <source>
        <dbReference type="ARBA" id="ARBA00022741"/>
    </source>
</evidence>
<dbReference type="Pfam" id="PF00069">
    <property type="entry name" value="Pkinase"/>
    <property type="match status" value="1"/>
</dbReference>
<dbReference type="FunFam" id="3.30.200.20:FF:000315">
    <property type="entry name" value="Calcium-dependent protein kinase 3"/>
    <property type="match status" value="1"/>
</dbReference>
<organism evidence="12 13">
    <name type="scientific">Argiope bruennichi</name>
    <name type="common">Wasp spider</name>
    <name type="synonym">Aranea bruennichi</name>
    <dbReference type="NCBI Taxonomy" id="94029"/>
    <lineage>
        <taxon>Eukaryota</taxon>
        <taxon>Metazoa</taxon>
        <taxon>Ecdysozoa</taxon>
        <taxon>Arthropoda</taxon>
        <taxon>Chelicerata</taxon>
        <taxon>Arachnida</taxon>
        <taxon>Araneae</taxon>
        <taxon>Araneomorphae</taxon>
        <taxon>Entelegynae</taxon>
        <taxon>Araneoidea</taxon>
        <taxon>Araneidae</taxon>
        <taxon>Argiope</taxon>
    </lineage>
</organism>
<evidence type="ECO:0000256" key="7">
    <source>
        <dbReference type="ARBA" id="ARBA00035215"/>
    </source>
</evidence>
<keyword evidence="3" id="KW-0808">Transferase</keyword>
<feature type="region of interest" description="Disordered" evidence="10">
    <location>
        <begin position="31"/>
        <end position="87"/>
    </location>
</feature>
<proteinExistence type="inferred from homology"/>
<feature type="compositionally biased region" description="Low complexity" evidence="10">
    <location>
        <begin position="373"/>
        <end position="391"/>
    </location>
</feature>
<dbReference type="Gene3D" id="6.10.250.2270">
    <property type="match status" value="1"/>
</dbReference>
<reference evidence="12" key="2">
    <citation type="submission" date="2020-06" db="EMBL/GenBank/DDBJ databases">
        <authorList>
            <person name="Sheffer M."/>
        </authorList>
    </citation>
    <scope>NUCLEOTIDE SEQUENCE</scope>
</reference>
<evidence type="ECO:0000256" key="9">
    <source>
        <dbReference type="PROSITE-ProRule" id="PRU10141"/>
    </source>
</evidence>
<dbReference type="PANTHER" id="PTHR24347">
    <property type="entry name" value="SERINE/THREONINE-PROTEIN KINASE"/>
    <property type="match status" value="1"/>
</dbReference>
<comment type="caution">
    <text evidence="12">The sequence shown here is derived from an EMBL/GenBank/DDBJ whole genome shotgun (WGS) entry which is preliminary data.</text>
</comment>
<dbReference type="SUPFAM" id="SSF56112">
    <property type="entry name" value="Protein kinase-like (PK-like)"/>
    <property type="match status" value="1"/>
</dbReference>
<evidence type="ECO:0000256" key="8">
    <source>
        <dbReference type="ARBA" id="ARBA00035318"/>
    </source>
</evidence>
<dbReference type="GO" id="GO:0005840">
    <property type="term" value="C:ribosome"/>
    <property type="evidence" value="ECO:0007669"/>
    <property type="project" value="InterPro"/>
</dbReference>